<feature type="signal peptide" evidence="2">
    <location>
        <begin position="1"/>
        <end position="24"/>
    </location>
</feature>
<dbReference type="Proteomes" id="UP000480684">
    <property type="component" value="Unassembled WGS sequence"/>
</dbReference>
<sequence>MTMRRFIAASCLLVLAMSPIPARAAESVTWTATMSDKLAAVWDGTAAAFGTVFGWLWPGAPDLRAMDRREGRFHDLIGLVGYGIKGFQTSIGLIPSAGSTFQLVREMSDADYEEFDLQMIRFEQESGGPIARFQRMILMALVDAQTLRGAYKVDRVELWVLPLPQATFHISPARTVLSEENDALLRAIESLREHFQ</sequence>
<gene>
    <name evidence="3" type="ORF">G4223_02805</name>
</gene>
<accession>A0A7C9QRU2</accession>
<organism evidence="3 4">
    <name type="scientific">Magnetospirillum aberrantis SpK</name>
    <dbReference type="NCBI Taxonomy" id="908842"/>
    <lineage>
        <taxon>Bacteria</taxon>
        <taxon>Pseudomonadati</taxon>
        <taxon>Pseudomonadota</taxon>
        <taxon>Alphaproteobacteria</taxon>
        <taxon>Rhodospirillales</taxon>
        <taxon>Rhodospirillaceae</taxon>
        <taxon>Magnetospirillum</taxon>
    </lineage>
</organism>
<dbReference type="AlphaFoldDB" id="A0A7C9QRU2"/>
<evidence type="ECO:0000256" key="2">
    <source>
        <dbReference type="SAM" id="SignalP"/>
    </source>
</evidence>
<protein>
    <submittedName>
        <fullName evidence="3">Uncharacterized protein</fullName>
    </submittedName>
</protein>
<reference evidence="3 4" key="1">
    <citation type="submission" date="2020-02" db="EMBL/GenBank/DDBJ databases">
        <authorList>
            <person name="Dziuba M."/>
            <person name="Kuznetsov B."/>
            <person name="Mardanov A."/>
            <person name="Ravin N."/>
            <person name="Grouzdev D."/>
        </authorList>
    </citation>
    <scope>NUCLEOTIDE SEQUENCE [LARGE SCALE GENOMIC DNA]</scope>
    <source>
        <strain evidence="3 4">SpK</strain>
    </source>
</reference>
<proteinExistence type="predicted"/>
<feature type="transmembrane region" description="Helical" evidence="1">
    <location>
        <begin position="40"/>
        <end position="60"/>
    </location>
</feature>
<evidence type="ECO:0000313" key="4">
    <source>
        <dbReference type="Proteomes" id="UP000480684"/>
    </source>
</evidence>
<evidence type="ECO:0000256" key="1">
    <source>
        <dbReference type="SAM" id="Phobius"/>
    </source>
</evidence>
<name>A0A7C9QRU2_9PROT</name>
<keyword evidence="1" id="KW-0472">Membrane</keyword>
<feature type="chain" id="PRO_5028881806" evidence="2">
    <location>
        <begin position="25"/>
        <end position="196"/>
    </location>
</feature>
<dbReference type="EMBL" id="JAAIYP010000009">
    <property type="protein sequence ID" value="NFV79045.1"/>
    <property type="molecule type" value="Genomic_DNA"/>
</dbReference>
<keyword evidence="1" id="KW-0812">Transmembrane</keyword>
<dbReference type="RefSeq" id="WP_163674711.1">
    <property type="nucleotide sequence ID" value="NZ_JAAIYP010000009.1"/>
</dbReference>
<keyword evidence="1" id="KW-1133">Transmembrane helix</keyword>
<evidence type="ECO:0000313" key="3">
    <source>
        <dbReference type="EMBL" id="NFV79045.1"/>
    </source>
</evidence>
<keyword evidence="2" id="KW-0732">Signal</keyword>
<keyword evidence="4" id="KW-1185">Reference proteome</keyword>
<comment type="caution">
    <text evidence="3">The sequence shown here is derived from an EMBL/GenBank/DDBJ whole genome shotgun (WGS) entry which is preliminary data.</text>
</comment>